<dbReference type="InterPro" id="IPR024731">
    <property type="entry name" value="NELL2-like_EGF"/>
</dbReference>
<comment type="subcellular location">
    <subcellularLocation>
        <location evidence="1">Membrane</location>
        <topology evidence="1">Single-pass type I membrane protein</topology>
    </subcellularLocation>
</comment>
<feature type="non-terminal residue" evidence="8">
    <location>
        <position position="1"/>
    </location>
</feature>
<keyword evidence="5" id="KW-0829">Tyrosine-protein kinase</keyword>
<dbReference type="GO" id="GO:0005509">
    <property type="term" value="F:calcium ion binding"/>
    <property type="evidence" value="ECO:0007669"/>
    <property type="project" value="InterPro"/>
</dbReference>
<dbReference type="InterPro" id="IPR009030">
    <property type="entry name" value="Growth_fac_rcpt_cys_sf"/>
</dbReference>
<dbReference type="PROSITE" id="PS50026">
    <property type="entry name" value="EGF_3"/>
    <property type="match status" value="7"/>
</dbReference>
<comment type="caution">
    <text evidence="7">Lacks conserved residue(s) required for the propagation of feature annotation.</text>
</comment>
<evidence type="ECO:0000256" key="2">
    <source>
        <dbReference type="ARBA" id="ARBA00022536"/>
    </source>
</evidence>
<dbReference type="Pfam" id="PF12947">
    <property type="entry name" value="EGF_3"/>
    <property type="match status" value="6"/>
</dbReference>
<keyword evidence="5" id="KW-0418">Kinase</keyword>
<dbReference type="PROSITE" id="PS00109">
    <property type="entry name" value="PROTEIN_KINASE_TYR"/>
    <property type="match status" value="1"/>
</dbReference>
<dbReference type="PANTHER" id="PTHR24039:SF58">
    <property type="entry name" value="EGF-LIKE DOMAIN-CONTAINING PROTEIN"/>
    <property type="match status" value="1"/>
</dbReference>
<dbReference type="PROSITE" id="PS50024">
    <property type="entry name" value="SEA"/>
    <property type="match status" value="1"/>
</dbReference>
<dbReference type="InterPro" id="IPR000152">
    <property type="entry name" value="EGF-type_Asp/Asn_hydroxyl_site"/>
</dbReference>
<dbReference type="FunFam" id="2.10.25.10:FF:000038">
    <property type="entry name" value="Fibrillin 2"/>
    <property type="match status" value="5"/>
</dbReference>
<dbReference type="InterPro" id="IPR000719">
    <property type="entry name" value="Prot_kinase_dom"/>
</dbReference>
<comment type="caution">
    <text evidence="8">The sequence shown here is derived from an EMBL/GenBank/DDBJ whole genome shotgun (WGS) entry which is preliminary data.</text>
</comment>
<dbReference type="GO" id="GO:0005524">
    <property type="term" value="F:ATP binding"/>
    <property type="evidence" value="ECO:0007669"/>
    <property type="project" value="InterPro"/>
</dbReference>
<organism evidence="8 9">
    <name type="scientific">Paramuricea clavata</name>
    <name type="common">Red gorgonian</name>
    <name type="synonym">Violescent sea-whip</name>
    <dbReference type="NCBI Taxonomy" id="317549"/>
    <lineage>
        <taxon>Eukaryota</taxon>
        <taxon>Metazoa</taxon>
        <taxon>Cnidaria</taxon>
        <taxon>Anthozoa</taxon>
        <taxon>Octocorallia</taxon>
        <taxon>Malacalcyonacea</taxon>
        <taxon>Plexauridae</taxon>
        <taxon>Paramuricea</taxon>
    </lineage>
</organism>
<gene>
    <name evidence="8" type="ORF">PACLA_8A014125</name>
</gene>
<dbReference type="CDD" id="cd00054">
    <property type="entry name" value="EGF_CA"/>
    <property type="match status" value="7"/>
</dbReference>
<dbReference type="InterPro" id="IPR036364">
    <property type="entry name" value="SEA_dom_sf"/>
</dbReference>
<dbReference type="SUPFAM" id="SSF57184">
    <property type="entry name" value="Growth factor receptor domain"/>
    <property type="match status" value="3"/>
</dbReference>
<keyword evidence="5" id="KW-0808">Transferase</keyword>
<dbReference type="EMBL" id="CACRXK020009012">
    <property type="protein sequence ID" value="CAB4016189.1"/>
    <property type="molecule type" value="Genomic_DNA"/>
</dbReference>
<evidence type="ECO:0000313" key="8">
    <source>
        <dbReference type="EMBL" id="CAB4016189.1"/>
    </source>
</evidence>
<evidence type="ECO:0000256" key="7">
    <source>
        <dbReference type="PROSITE-ProRule" id="PRU00076"/>
    </source>
</evidence>
<reference evidence="8" key="1">
    <citation type="submission" date="2020-04" db="EMBL/GenBank/DDBJ databases">
        <authorList>
            <person name="Alioto T."/>
            <person name="Alioto T."/>
            <person name="Gomez Garrido J."/>
        </authorList>
    </citation>
    <scope>NUCLEOTIDE SEQUENCE</scope>
    <source>
        <strain evidence="8">A484AB</strain>
    </source>
</reference>
<dbReference type="SMART" id="SM00181">
    <property type="entry name" value="EGF"/>
    <property type="match status" value="7"/>
</dbReference>
<dbReference type="Proteomes" id="UP001152795">
    <property type="component" value="Unassembled WGS sequence"/>
</dbReference>
<keyword evidence="2 7" id="KW-0245">EGF-like domain</keyword>
<dbReference type="InterPro" id="IPR011009">
    <property type="entry name" value="Kinase-like_dom_sf"/>
</dbReference>
<keyword evidence="3" id="KW-0732">Signal</keyword>
<dbReference type="PANTHER" id="PTHR24039">
    <property type="entry name" value="FIBRILLIN-RELATED"/>
    <property type="match status" value="1"/>
</dbReference>
<evidence type="ECO:0000256" key="5">
    <source>
        <dbReference type="ARBA" id="ARBA00023137"/>
    </source>
</evidence>
<evidence type="ECO:0000313" key="9">
    <source>
        <dbReference type="Proteomes" id="UP001152795"/>
    </source>
</evidence>
<evidence type="ECO:0000256" key="1">
    <source>
        <dbReference type="ARBA" id="ARBA00004479"/>
    </source>
</evidence>
<dbReference type="InterPro" id="IPR018097">
    <property type="entry name" value="EGF_Ca-bd_CS"/>
</dbReference>
<dbReference type="InterPro" id="IPR008266">
    <property type="entry name" value="Tyr_kinase_AS"/>
</dbReference>
<evidence type="ECO:0000256" key="4">
    <source>
        <dbReference type="ARBA" id="ARBA00022737"/>
    </source>
</evidence>
<accession>A0A6S7IGU8</accession>
<keyword evidence="4" id="KW-0677">Repeat</keyword>
<dbReference type="GO" id="GO:0016020">
    <property type="term" value="C:membrane"/>
    <property type="evidence" value="ECO:0007669"/>
    <property type="project" value="UniProtKB-SubCell"/>
</dbReference>
<dbReference type="Gene3D" id="3.30.70.960">
    <property type="entry name" value="SEA domain"/>
    <property type="match status" value="1"/>
</dbReference>
<protein>
    <submittedName>
        <fullName evidence="8">Fibrillin-2-like isoform X48</fullName>
    </submittedName>
</protein>
<dbReference type="InterPro" id="IPR049883">
    <property type="entry name" value="NOTCH1_EGF-like"/>
</dbReference>
<dbReference type="PROSITE" id="PS00010">
    <property type="entry name" value="ASX_HYDROXYL"/>
    <property type="match status" value="7"/>
</dbReference>
<dbReference type="AlphaFoldDB" id="A0A6S7IGU8"/>
<dbReference type="PROSITE" id="PS01186">
    <property type="entry name" value="EGF_2"/>
    <property type="match status" value="5"/>
</dbReference>
<keyword evidence="6" id="KW-1015">Disulfide bond</keyword>
<dbReference type="Gene3D" id="2.10.25.10">
    <property type="entry name" value="Laminin"/>
    <property type="match status" value="7"/>
</dbReference>
<dbReference type="PRINTS" id="PR00109">
    <property type="entry name" value="TYRKINASE"/>
</dbReference>
<dbReference type="Pfam" id="PF01390">
    <property type="entry name" value="SEA"/>
    <property type="match status" value="1"/>
</dbReference>
<dbReference type="OrthoDB" id="409374at2759"/>
<evidence type="ECO:0000256" key="3">
    <source>
        <dbReference type="ARBA" id="ARBA00022729"/>
    </source>
</evidence>
<dbReference type="InterPro" id="IPR000082">
    <property type="entry name" value="SEA_dom"/>
</dbReference>
<dbReference type="PROSITE" id="PS01187">
    <property type="entry name" value="EGF_CA"/>
    <property type="match status" value="2"/>
</dbReference>
<dbReference type="Pfam" id="PF07714">
    <property type="entry name" value="PK_Tyr_Ser-Thr"/>
    <property type="match status" value="1"/>
</dbReference>
<dbReference type="SMART" id="SM00179">
    <property type="entry name" value="EGF_CA"/>
    <property type="match status" value="7"/>
</dbReference>
<dbReference type="InterPro" id="IPR001245">
    <property type="entry name" value="Ser-Thr/Tyr_kinase_cat_dom"/>
</dbReference>
<keyword evidence="9" id="KW-1185">Reference proteome</keyword>
<proteinExistence type="predicted"/>
<dbReference type="Gene3D" id="1.10.510.10">
    <property type="entry name" value="Transferase(Phosphotransferase) domain 1"/>
    <property type="match status" value="1"/>
</dbReference>
<dbReference type="InterPro" id="IPR000742">
    <property type="entry name" value="EGF"/>
</dbReference>
<name>A0A6S7IGU8_PARCT</name>
<dbReference type="SUPFAM" id="SSF56112">
    <property type="entry name" value="Protein kinase-like (PK-like)"/>
    <property type="match status" value="1"/>
</dbReference>
<dbReference type="Pfam" id="PF07645">
    <property type="entry name" value="EGF_CA"/>
    <property type="match status" value="1"/>
</dbReference>
<dbReference type="SUPFAM" id="SSF82671">
    <property type="entry name" value="SEA domain"/>
    <property type="match status" value="1"/>
</dbReference>
<evidence type="ECO:0000256" key="6">
    <source>
        <dbReference type="ARBA" id="ARBA00023157"/>
    </source>
</evidence>
<dbReference type="InterPro" id="IPR001881">
    <property type="entry name" value="EGF-like_Ca-bd_dom"/>
</dbReference>
<sequence length="783" mass="86234">MAPVYLRDHFKMSFTDQAYSLRNRKLCLILPRAQTEFLKKAIIDQVLTGDQGCGGILRSWIQNEYTTTKDDQLVNLKKLCERAVFVEKPSRFKQFIADICKGDGKMIMEKLSIHHLSAIYTDKVLDIVPETRSLKGENRVSSYDALMSGKKCLLKLHQHSKEEVVRADALRTVRLRKEIEILQVLNAESCPNIVQLLGSSTEAPIHMIVERTPKGDLLTYLEGLAALTTPTEAKVLLEAALDVCKAMIYLGEQDIIHRDLCAKNCFVFKQDGKLLTKLGDFHLAVLSHSGPKSPSNLNRQQSFLTYFNQFAVRWMAIEVLQFREFSTASDVWSFGVLLSEIFTFGCKPYINMPSGLSLDRDEEVREFVLKGKRLELHPKIPKPIQFLIGLTMVEADHRPTFLSLTENLLEIKFEKDIEYCLTNPCHVNASCLDNGGSFVCQCQAGYSGNGFNCSDVDECSDKTDNCNINAFCSNTVGSFDCQCKSGFSGDGISCSNIDECLTNPCGLNATCADIEGSFDCQCNLGFSGDGFSCTDVDECSDNTDNCNINAICSNTVGSFDCQCKAGFSGDGISCPNIDECSTNPCGLNAACTDNEGSFVCHCNVGYTGNGFVCSNIDECLSNPCHVSASCTDNEGSFVCQCKNGFAGSGFSCLDINECTNPDICPENSQCLNNPGSYTCNCDIGYTGSPQCTRLPDAFISITLTIKDREFKNSLNDPNSGDYQTLSGQIRSNFDKEFSNIPQYRGANILRLRRGSVIFDAEVVFVPGSEDEITRVLEGMNTTG</sequence>
<dbReference type="PROSITE" id="PS50011">
    <property type="entry name" value="PROTEIN_KINASE_DOM"/>
    <property type="match status" value="1"/>
</dbReference>
<dbReference type="GO" id="GO:0004713">
    <property type="term" value="F:protein tyrosine kinase activity"/>
    <property type="evidence" value="ECO:0007669"/>
    <property type="project" value="UniProtKB-KW"/>
</dbReference>